<proteinExistence type="predicted"/>
<dbReference type="AlphaFoldDB" id="A0A8J5SC79"/>
<dbReference type="EMBL" id="JAAALK010000287">
    <property type="protein sequence ID" value="KAG8060202.1"/>
    <property type="molecule type" value="Genomic_DNA"/>
</dbReference>
<sequence>MLSTIGRKHTAKEAWEVVKVVPERYDEVTIATETLLDIGTMSVEEVMGRLRAIEQWHKVRKVAAEMGSQLLLSTKEEKMIFHMRRWEKEGANNTRGNSGGGSSSGAPNSSHSAQPSRTGRKASKSDQCHYCKKYRHWACDCRKKKREEFANLIAALGPHGPFEDG</sequence>
<comment type="caution">
    <text evidence="2">The sequence shown here is derived from an EMBL/GenBank/DDBJ whole genome shotgun (WGS) entry which is preliminary data.</text>
</comment>
<evidence type="ECO:0000313" key="3">
    <source>
        <dbReference type="Proteomes" id="UP000729402"/>
    </source>
</evidence>
<gene>
    <name evidence="2" type="ORF">GUJ93_ZPchr0002g26648</name>
</gene>
<protein>
    <recommendedName>
        <fullName evidence="4">CCHC-type domain-containing protein</fullName>
    </recommendedName>
</protein>
<feature type="region of interest" description="Disordered" evidence="1">
    <location>
        <begin position="85"/>
        <end position="128"/>
    </location>
</feature>
<dbReference type="Proteomes" id="UP000729402">
    <property type="component" value="Unassembled WGS sequence"/>
</dbReference>
<name>A0A8J5SC79_ZIZPA</name>
<accession>A0A8J5SC79</accession>
<keyword evidence="3" id="KW-1185">Reference proteome</keyword>
<organism evidence="2 3">
    <name type="scientific">Zizania palustris</name>
    <name type="common">Northern wild rice</name>
    <dbReference type="NCBI Taxonomy" id="103762"/>
    <lineage>
        <taxon>Eukaryota</taxon>
        <taxon>Viridiplantae</taxon>
        <taxon>Streptophyta</taxon>
        <taxon>Embryophyta</taxon>
        <taxon>Tracheophyta</taxon>
        <taxon>Spermatophyta</taxon>
        <taxon>Magnoliopsida</taxon>
        <taxon>Liliopsida</taxon>
        <taxon>Poales</taxon>
        <taxon>Poaceae</taxon>
        <taxon>BOP clade</taxon>
        <taxon>Oryzoideae</taxon>
        <taxon>Oryzeae</taxon>
        <taxon>Zizaniinae</taxon>
        <taxon>Zizania</taxon>
    </lineage>
</organism>
<evidence type="ECO:0000256" key="1">
    <source>
        <dbReference type="SAM" id="MobiDB-lite"/>
    </source>
</evidence>
<evidence type="ECO:0000313" key="2">
    <source>
        <dbReference type="EMBL" id="KAG8060202.1"/>
    </source>
</evidence>
<dbReference type="OrthoDB" id="2013098at2759"/>
<feature type="compositionally biased region" description="Low complexity" evidence="1">
    <location>
        <begin position="104"/>
        <end position="113"/>
    </location>
</feature>
<reference evidence="2" key="2">
    <citation type="submission" date="2021-02" db="EMBL/GenBank/DDBJ databases">
        <authorList>
            <person name="Kimball J.A."/>
            <person name="Haas M.W."/>
            <person name="Macchietto M."/>
            <person name="Kono T."/>
            <person name="Duquette J."/>
            <person name="Shao M."/>
        </authorList>
    </citation>
    <scope>NUCLEOTIDE SEQUENCE</scope>
    <source>
        <tissue evidence="2">Fresh leaf tissue</tissue>
    </source>
</reference>
<evidence type="ECO:0008006" key="4">
    <source>
        <dbReference type="Google" id="ProtNLM"/>
    </source>
</evidence>
<reference evidence="2" key="1">
    <citation type="journal article" date="2021" name="bioRxiv">
        <title>Whole Genome Assembly and Annotation of Northern Wild Rice, Zizania palustris L., Supports a Whole Genome Duplication in the Zizania Genus.</title>
        <authorList>
            <person name="Haas M."/>
            <person name="Kono T."/>
            <person name="Macchietto M."/>
            <person name="Millas R."/>
            <person name="McGilp L."/>
            <person name="Shao M."/>
            <person name="Duquette J."/>
            <person name="Hirsch C.N."/>
            <person name="Kimball J."/>
        </authorList>
    </citation>
    <scope>NUCLEOTIDE SEQUENCE</scope>
    <source>
        <tissue evidence="2">Fresh leaf tissue</tissue>
    </source>
</reference>